<dbReference type="KEGG" id="nco:AAW31_15035"/>
<organism evidence="2 4">
    <name type="scientific">Nitrosomonas communis</name>
    <dbReference type="NCBI Taxonomy" id="44574"/>
    <lineage>
        <taxon>Bacteria</taxon>
        <taxon>Pseudomonadati</taxon>
        <taxon>Pseudomonadota</taxon>
        <taxon>Betaproteobacteria</taxon>
        <taxon>Nitrosomonadales</taxon>
        <taxon>Nitrosomonadaceae</taxon>
        <taxon>Nitrosomonas</taxon>
    </lineage>
</organism>
<evidence type="ECO:0000313" key="2">
    <source>
        <dbReference type="EMBL" id="AKH38820.1"/>
    </source>
</evidence>
<reference evidence="4" key="1">
    <citation type="submission" date="2015-05" db="EMBL/GenBank/DDBJ databases">
        <title>Draft genome of Nitrosomonas communis strain Nm2.</title>
        <authorList>
            <person name="Kozlowski J.A."/>
            <person name="Kits K.D."/>
            <person name="Stein L.Y."/>
        </authorList>
    </citation>
    <scope>NUCLEOTIDE SEQUENCE [LARGE SCALE GENOMIC DNA]</scope>
    <source>
        <strain evidence="4">Nm2</strain>
    </source>
</reference>
<proteinExistence type="predicted"/>
<sequence length="219" mass="24676">MNDSIVNQEAVTLDDCIQHAKVVLDEQIAHIKSKKYDFAPQFKEMTIQLYLVGVMWQFYEKHDSTEIAREKAFSTLCSMMMKDGIKPKRAQKQVDFLKRISKLEDGDDALAIAIGHESSPGDESLAEVFDHYVDEIGVSGSVWRHYDLGKKIILFGGLLTGFAGVWFVTIFLPESSDIFILAFGLLTAFLFIASVSVIGLLIYRIKFKKRKHPDIPPAA</sequence>
<accession>A0A0F7KE99</accession>
<dbReference type="EMBL" id="CP011451">
    <property type="protein sequence ID" value="AKH38820.1"/>
    <property type="molecule type" value="Genomic_DNA"/>
</dbReference>
<dbReference type="PATRIC" id="fig|44574.3.peg.3637"/>
<evidence type="ECO:0000256" key="1">
    <source>
        <dbReference type="SAM" id="Phobius"/>
    </source>
</evidence>
<reference evidence="2 4" key="2">
    <citation type="journal article" date="2016" name="Genome Announc.">
        <title>Genome Sequence of Nitrosomonas communis Strain Nm2, a Mesophilic Ammonia-Oxidizing Bacterium Isolated from Mediterranean Soil.</title>
        <authorList>
            <person name="Kozlowski J.A."/>
            <person name="Kits K.D."/>
            <person name="Stein L.Y."/>
        </authorList>
    </citation>
    <scope>NUCLEOTIDE SEQUENCE [LARGE SCALE GENOMIC DNA]</scope>
    <source>
        <strain evidence="2 4">Nm2</strain>
    </source>
</reference>
<evidence type="ECO:0000313" key="4">
    <source>
        <dbReference type="Proteomes" id="UP000034156"/>
    </source>
</evidence>
<dbReference type="AlphaFoldDB" id="A0A0F7KE99"/>
<dbReference type="Proteomes" id="UP000034156">
    <property type="component" value="Chromosome"/>
</dbReference>
<dbReference type="Proteomes" id="UP000324176">
    <property type="component" value="Unassembled WGS sequence"/>
</dbReference>
<feature type="transmembrane region" description="Helical" evidence="1">
    <location>
        <begin position="178"/>
        <end position="203"/>
    </location>
</feature>
<keyword evidence="1" id="KW-0812">Transmembrane</keyword>
<gene>
    <name evidence="2" type="ORF">AAW31_15035</name>
    <name evidence="3" type="ORF">BCL69_101945</name>
</gene>
<dbReference type="EMBL" id="VNHT01000019">
    <property type="protein sequence ID" value="TYP88790.1"/>
    <property type="molecule type" value="Genomic_DNA"/>
</dbReference>
<evidence type="ECO:0000313" key="5">
    <source>
        <dbReference type="Proteomes" id="UP000324176"/>
    </source>
</evidence>
<evidence type="ECO:0000313" key="3">
    <source>
        <dbReference type="EMBL" id="TYP88790.1"/>
    </source>
</evidence>
<feature type="transmembrane region" description="Helical" evidence="1">
    <location>
        <begin position="152"/>
        <end position="172"/>
    </location>
</feature>
<dbReference type="RefSeq" id="WP_046850855.1">
    <property type="nucleotide sequence ID" value="NZ_CBDIPD010000111.1"/>
</dbReference>
<keyword evidence="1" id="KW-1133">Transmembrane helix</keyword>
<name>A0A0F7KE99_9PROT</name>
<reference evidence="3 5" key="3">
    <citation type="submission" date="2019-07" db="EMBL/GenBank/DDBJ databases">
        <title>Active sludge and wastewater microbial communities from Klosterneuburg, Austria.</title>
        <authorList>
            <person name="Wagner M."/>
        </authorList>
    </citation>
    <scope>NUCLEOTIDE SEQUENCE [LARGE SCALE GENOMIC DNA]</scope>
    <source>
        <strain evidence="3 5">Nm2</strain>
    </source>
</reference>
<keyword evidence="1" id="KW-0472">Membrane</keyword>
<keyword evidence="4" id="KW-1185">Reference proteome</keyword>
<dbReference type="OrthoDB" id="8565265at2"/>
<protein>
    <submittedName>
        <fullName evidence="2">Uncharacterized protein</fullName>
    </submittedName>
</protein>